<evidence type="ECO:0000256" key="1">
    <source>
        <dbReference type="ARBA" id="ARBA00008172"/>
    </source>
</evidence>
<keyword evidence="2" id="KW-1277">Toxin-antitoxin system</keyword>
<evidence type="ECO:0000313" key="9">
    <source>
        <dbReference type="Proteomes" id="UP000240608"/>
    </source>
</evidence>
<keyword evidence="3" id="KW-0540">Nuclease</keyword>
<reference evidence="7" key="1">
    <citation type="journal article" date="2014" name="Int. J. Syst. Evol. Microbiol.">
        <title>Complete genome of a new Firmicutes species belonging to the dominant human colonic microbiota ('Ruminococcus bicirculans') reveals two chromosomes and a selective capacity to utilize plant glucans.</title>
        <authorList>
            <consortium name="NISC Comparative Sequencing Program"/>
            <person name="Wegmann U."/>
            <person name="Louis P."/>
            <person name="Goesmann A."/>
            <person name="Henrissat B."/>
            <person name="Duncan S.H."/>
            <person name="Flint H.J."/>
        </authorList>
    </citation>
    <scope>NUCLEOTIDE SEQUENCE</scope>
    <source>
        <strain evidence="7">CGMCC 1.10832</strain>
    </source>
</reference>
<dbReference type="EMBL" id="PYVU01000011">
    <property type="protein sequence ID" value="PTB97530.1"/>
    <property type="molecule type" value="Genomic_DNA"/>
</dbReference>
<dbReference type="Gene3D" id="3.30.2310.20">
    <property type="entry name" value="RelE-like"/>
    <property type="match status" value="1"/>
</dbReference>
<organism evidence="8 9">
    <name type="scientific">Marivirga lumbricoides</name>
    <dbReference type="NCBI Taxonomy" id="1046115"/>
    <lineage>
        <taxon>Bacteria</taxon>
        <taxon>Pseudomonadati</taxon>
        <taxon>Bacteroidota</taxon>
        <taxon>Cytophagia</taxon>
        <taxon>Cytophagales</taxon>
        <taxon>Marivirgaceae</taxon>
        <taxon>Marivirga</taxon>
    </lineage>
</organism>
<evidence type="ECO:0000313" key="8">
    <source>
        <dbReference type="EMBL" id="PTB97530.1"/>
    </source>
</evidence>
<dbReference type="Pfam" id="PF06769">
    <property type="entry name" value="YoeB_toxin"/>
    <property type="match status" value="1"/>
</dbReference>
<evidence type="ECO:0000313" key="10">
    <source>
        <dbReference type="Proteomes" id="UP000636010"/>
    </source>
</evidence>
<dbReference type="SUPFAM" id="SSF143011">
    <property type="entry name" value="RelE-like"/>
    <property type="match status" value="1"/>
</dbReference>
<proteinExistence type="inferred from homology"/>
<dbReference type="InterPro" id="IPR009614">
    <property type="entry name" value="YoeB_toxin"/>
</dbReference>
<keyword evidence="5" id="KW-0378">Hydrolase</keyword>
<evidence type="ECO:0000256" key="2">
    <source>
        <dbReference type="ARBA" id="ARBA00022649"/>
    </source>
</evidence>
<dbReference type="InterPro" id="IPR007712">
    <property type="entry name" value="RelE/ParE_toxin"/>
</dbReference>
<dbReference type="GO" id="GO:0006401">
    <property type="term" value="P:RNA catabolic process"/>
    <property type="evidence" value="ECO:0007669"/>
    <property type="project" value="InterPro"/>
</dbReference>
<evidence type="ECO:0000256" key="5">
    <source>
        <dbReference type="ARBA" id="ARBA00022801"/>
    </source>
</evidence>
<dbReference type="Proteomes" id="UP000636010">
    <property type="component" value="Unassembled WGS sequence"/>
</dbReference>
<sequence>MSYTLAFSKTALEDIEKHKKSGDKATLKKIEKLLNELLEHPTSGTGQPEMLKHDLAGLYSRRINRKHRLVYSIEEEIVTVHVLSAWSHYGDK</sequence>
<protein>
    <recommendedName>
        <fullName evidence="6">Putative mRNA interferase YoeB</fullName>
    </recommendedName>
</protein>
<dbReference type="AlphaFoldDB" id="A0A2T4DUQ1"/>
<reference evidence="10" key="3">
    <citation type="journal article" date="2019" name="Int. J. Syst. Evol. Microbiol.">
        <title>The Global Catalogue of Microorganisms (GCM) 10K type strain sequencing project: providing services to taxonomists for standard genome sequencing and annotation.</title>
        <authorList>
            <consortium name="The Broad Institute Genomics Platform"/>
            <consortium name="The Broad Institute Genome Sequencing Center for Infectious Disease"/>
            <person name="Wu L."/>
            <person name="Ma J."/>
        </authorList>
    </citation>
    <scope>NUCLEOTIDE SEQUENCE [LARGE SCALE GENOMIC DNA]</scope>
    <source>
        <strain evidence="10">CGMCC 1.10832</strain>
    </source>
</reference>
<dbReference type="GO" id="GO:0045892">
    <property type="term" value="P:negative regulation of DNA-templated transcription"/>
    <property type="evidence" value="ECO:0007669"/>
    <property type="project" value="TreeGrafter"/>
</dbReference>
<evidence type="ECO:0000256" key="3">
    <source>
        <dbReference type="ARBA" id="ARBA00022722"/>
    </source>
</evidence>
<reference evidence="8 9" key="2">
    <citation type="submission" date="2018-03" db="EMBL/GenBank/DDBJ databases">
        <title>Cross-interface Injection: A General Nanoliter Liquid Handling Method Applied to Single Cells Genome Amplification Automated Nanoliter Liquid Handling Applied to Single Cell Multiple Displacement Amplification.</title>
        <authorList>
            <person name="Yun J."/>
            <person name="Xu P."/>
            <person name="Xu J."/>
            <person name="Dai X."/>
            <person name="Wang Y."/>
            <person name="Zheng X."/>
            <person name="Cao C."/>
            <person name="Yi Q."/>
            <person name="Zhu Y."/>
            <person name="Wang L."/>
            <person name="Dong Z."/>
            <person name="Huang Y."/>
            <person name="Huang L."/>
            <person name="Du W."/>
        </authorList>
    </citation>
    <scope>NUCLEOTIDE SEQUENCE [LARGE SCALE GENOMIC DNA]</scope>
    <source>
        <strain evidence="8 9">Z-D1-2</strain>
    </source>
</reference>
<dbReference type="Proteomes" id="UP000240608">
    <property type="component" value="Unassembled WGS sequence"/>
</dbReference>
<evidence type="ECO:0000256" key="6">
    <source>
        <dbReference type="ARBA" id="ARBA00030388"/>
    </source>
</evidence>
<gene>
    <name evidence="8" type="ORF">C9994_02270</name>
    <name evidence="7" type="ORF">GCM10011506_27960</name>
</gene>
<reference evidence="7" key="4">
    <citation type="submission" date="2024-05" db="EMBL/GenBank/DDBJ databases">
        <authorList>
            <person name="Sun Q."/>
            <person name="Zhou Y."/>
        </authorList>
    </citation>
    <scope>NUCLEOTIDE SEQUENCE</scope>
    <source>
        <strain evidence="7">CGMCC 1.10832</strain>
    </source>
</reference>
<dbReference type="InterPro" id="IPR035093">
    <property type="entry name" value="RelE/ParE_toxin_dom_sf"/>
</dbReference>
<comment type="caution">
    <text evidence="8">The sequence shown here is derived from an EMBL/GenBank/DDBJ whole genome shotgun (WGS) entry which is preliminary data.</text>
</comment>
<dbReference type="NCBIfam" id="TIGR02385">
    <property type="entry name" value="RelE_StbE"/>
    <property type="match status" value="1"/>
</dbReference>
<name>A0A2T4DUQ1_9BACT</name>
<dbReference type="GO" id="GO:0004519">
    <property type="term" value="F:endonuclease activity"/>
    <property type="evidence" value="ECO:0007669"/>
    <property type="project" value="UniProtKB-KW"/>
</dbReference>
<dbReference type="RefSeq" id="WP_188464517.1">
    <property type="nucleotide sequence ID" value="NZ_BAABHU010000009.1"/>
</dbReference>
<dbReference type="EMBL" id="BMEC01000009">
    <property type="protein sequence ID" value="GGC40803.1"/>
    <property type="molecule type" value="Genomic_DNA"/>
</dbReference>
<dbReference type="PANTHER" id="PTHR38039:SF1">
    <property type="entry name" value="TOXIN YOEB"/>
    <property type="match status" value="1"/>
</dbReference>
<accession>A0A2T4DUQ1</accession>
<evidence type="ECO:0000313" key="7">
    <source>
        <dbReference type="EMBL" id="GGC40803.1"/>
    </source>
</evidence>
<dbReference type="NCBIfam" id="TIGR02116">
    <property type="entry name" value="toxin_Txe_YoeB"/>
    <property type="match status" value="1"/>
</dbReference>
<dbReference type="GO" id="GO:0016787">
    <property type="term" value="F:hydrolase activity"/>
    <property type="evidence" value="ECO:0007669"/>
    <property type="project" value="UniProtKB-KW"/>
</dbReference>
<dbReference type="PANTHER" id="PTHR38039">
    <property type="entry name" value="TOXIN YOEB"/>
    <property type="match status" value="1"/>
</dbReference>
<evidence type="ECO:0000256" key="4">
    <source>
        <dbReference type="ARBA" id="ARBA00022759"/>
    </source>
</evidence>
<comment type="similarity">
    <text evidence="1">Belongs to the YoeB family.</text>
</comment>
<keyword evidence="4" id="KW-0255">Endonuclease</keyword>
<keyword evidence="10" id="KW-1185">Reference proteome</keyword>